<reference evidence="4" key="3">
    <citation type="submission" date="2025-09" db="UniProtKB">
        <authorList>
            <consortium name="Ensembl"/>
        </authorList>
    </citation>
    <scope>IDENTIFICATION</scope>
</reference>
<reference evidence="4" key="1">
    <citation type="submission" date="2009-12" db="EMBL/GenBank/DDBJ databases">
        <title>The Genome Sequence of Anolis carolinensis (Green Anole Lizard).</title>
        <authorList>
            <consortium name="The Genome Sequencing Platform"/>
            <person name="Di Palma F."/>
            <person name="Alfoldi J."/>
            <person name="Heiman D."/>
            <person name="Young S."/>
            <person name="Grabherr M."/>
            <person name="Johnson J."/>
            <person name="Lander E.S."/>
            <person name="Lindblad-Toh K."/>
        </authorList>
    </citation>
    <scope>NUCLEOTIDE SEQUENCE [LARGE SCALE GENOMIC DNA]</scope>
    <source>
        <strain evidence="4">JBL SC #1</strain>
    </source>
</reference>
<dbReference type="GeneTree" id="ENSGT00940000162509"/>
<evidence type="ECO:0000313" key="5">
    <source>
        <dbReference type="Proteomes" id="UP000001646"/>
    </source>
</evidence>
<dbReference type="eggNOG" id="ENOG502SA48">
    <property type="taxonomic scope" value="Eukaryota"/>
</dbReference>
<evidence type="ECO:0000313" key="4">
    <source>
        <dbReference type="Ensembl" id="ENSACAP00000020748.2"/>
    </source>
</evidence>
<dbReference type="HOGENOM" id="CLU_077975_9_2_1"/>
<keyword evidence="5" id="KW-1185">Reference proteome</keyword>
<dbReference type="AlphaFoldDB" id="H9GUJ7"/>
<name>H9GUJ7_ANOCA</name>
<dbReference type="PROSITE" id="PS50835">
    <property type="entry name" value="IG_LIKE"/>
    <property type="match status" value="1"/>
</dbReference>
<dbReference type="InterPro" id="IPR007110">
    <property type="entry name" value="Ig-like_dom"/>
</dbReference>
<dbReference type="Gene3D" id="2.60.40.10">
    <property type="entry name" value="Immunoglobulins"/>
    <property type="match status" value="1"/>
</dbReference>
<dbReference type="SMART" id="SM00406">
    <property type="entry name" value="IGv"/>
    <property type="match status" value="1"/>
</dbReference>
<dbReference type="InterPro" id="IPR036179">
    <property type="entry name" value="Ig-like_dom_sf"/>
</dbReference>
<dbReference type="GO" id="GO:0002376">
    <property type="term" value="P:immune system process"/>
    <property type="evidence" value="ECO:0007669"/>
    <property type="project" value="UniProtKB-KW"/>
</dbReference>
<dbReference type="InterPro" id="IPR050413">
    <property type="entry name" value="TCR_beta_variable"/>
</dbReference>
<dbReference type="GO" id="GO:0005886">
    <property type="term" value="C:plasma membrane"/>
    <property type="evidence" value="ECO:0000318"/>
    <property type="project" value="GO_Central"/>
</dbReference>
<dbReference type="SUPFAM" id="SSF48726">
    <property type="entry name" value="Immunoglobulin"/>
    <property type="match status" value="1"/>
</dbReference>
<dbReference type="InParanoid" id="H9GUJ7"/>
<dbReference type="Pfam" id="PF07686">
    <property type="entry name" value="V-set"/>
    <property type="match status" value="1"/>
</dbReference>
<dbReference type="PANTHER" id="PTHR23268">
    <property type="entry name" value="T-CELL RECEPTOR BETA CHAIN"/>
    <property type="match status" value="1"/>
</dbReference>
<protein>
    <recommendedName>
        <fullName evidence="3">Ig-like domain-containing protein</fullName>
    </recommendedName>
</protein>
<keyword evidence="2" id="KW-0391">Immunity</keyword>
<organism evidence="4 5">
    <name type="scientific">Anolis carolinensis</name>
    <name type="common">Green anole</name>
    <name type="synonym">American chameleon</name>
    <dbReference type="NCBI Taxonomy" id="28377"/>
    <lineage>
        <taxon>Eukaryota</taxon>
        <taxon>Metazoa</taxon>
        <taxon>Chordata</taxon>
        <taxon>Craniata</taxon>
        <taxon>Vertebrata</taxon>
        <taxon>Euteleostomi</taxon>
        <taxon>Lepidosauria</taxon>
        <taxon>Squamata</taxon>
        <taxon>Bifurcata</taxon>
        <taxon>Unidentata</taxon>
        <taxon>Episquamata</taxon>
        <taxon>Toxicofera</taxon>
        <taxon>Iguania</taxon>
        <taxon>Dactyloidae</taxon>
        <taxon>Anolis</taxon>
    </lineage>
</organism>
<evidence type="ECO:0000259" key="3">
    <source>
        <dbReference type="PROSITE" id="PS50835"/>
    </source>
</evidence>
<feature type="domain" description="Ig-like" evidence="3">
    <location>
        <begin position="27"/>
        <end position="119"/>
    </location>
</feature>
<keyword evidence="1" id="KW-0732">Signal</keyword>
<dbReference type="GO" id="GO:0007166">
    <property type="term" value="P:cell surface receptor signaling pathway"/>
    <property type="evidence" value="ECO:0000318"/>
    <property type="project" value="GO_Central"/>
</dbReference>
<dbReference type="Proteomes" id="UP000001646">
    <property type="component" value="Unplaced"/>
</dbReference>
<dbReference type="Bgee" id="ENSACAG00000025506">
    <property type="expression patterns" value="Expressed in adrenal gland and 1 other cell type or tissue"/>
</dbReference>
<accession>H9GUJ7</accession>
<dbReference type="STRING" id="28377.ENSACAP00000020748"/>
<dbReference type="PANTHER" id="PTHR23268:SF14">
    <property type="entry name" value="T CELL RECEPTOR BETA VARIABLE 12-3-RELATED"/>
    <property type="match status" value="1"/>
</dbReference>
<evidence type="ECO:0000256" key="2">
    <source>
        <dbReference type="ARBA" id="ARBA00022859"/>
    </source>
</evidence>
<sequence length="157" mass="17354">IYLLTFVCFRTARLAGIKQPWSLVLSQGDSATLACSQSHGHNSMYWYRQDRGKGLQLLYSFYSKQLQAQGTVPDRFKADQPQNERCNLNISSAEPGDSAVYFCASSIDTALQSNPFFLQKCFIDVCGACGRTVTWAQSHISPINISVCEAGIVLQGE</sequence>
<dbReference type="InterPro" id="IPR013783">
    <property type="entry name" value="Ig-like_fold"/>
</dbReference>
<reference evidence="4" key="2">
    <citation type="submission" date="2025-08" db="UniProtKB">
        <authorList>
            <consortium name="Ensembl"/>
        </authorList>
    </citation>
    <scope>IDENTIFICATION</scope>
</reference>
<evidence type="ECO:0000256" key="1">
    <source>
        <dbReference type="ARBA" id="ARBA00022729"/>
    </source>
</evidence>
<dbReference type="InterPro" id="IPR013106">
    <property type="entry name" value="Ig_V-set"/>
</dbReference>
<proteinExistence type="predicted"/>
<dbReference type="Ensembl" id="ENSACAT00000026850.3">
    <property type="protein sequence ID" value="ENSACAP00000020748.2"/>
    <property type="gene ID" value="ENSACAG00000025506.3"/>
</dbReference>